<comment type="caution">
    <text evidence="1">The sequence shown here is derived from an EMBL/GenBank/DDBJ whole genome shotgun (WGS) entry which is preliminary data.</text>
</comment>
<reference evidence="1" key="1">
    <citation type="submission" date="2019-08" db="EMBL/GenBank/DDBJ databases">
        <authorList>
            <person name="Kucharzyk K."/>
            <person name="Murdoch R.W."/>
            <person name="Higgins S."/>
            <person name="Loffler F."/>
        </authorList>
    </citation>
    <scope>NUCLEOTIDE SEQUENCE</scope>
</reference>
<gene>
    <name evidence="1" type="ORF">SDC9_86532</name>
</gene>
<dbReference type="AlphaFoldDB" id="A0A644ZGD3"/>
<sequence length="84" mass="9804">MLRLERIFYADINSGQFQRFRRFRMYSLHTDIRYLVGNNIIGMSNGDTVLHSNNFGIGAGKMVFFMNNGFIGFHLNRNLTESHL</sequence>
<dbReference type="EMBL" id="VSSQ01008805">
    <property type="protein sequence ID" value="MPM39896.1"/>
    <property type="molecule type" value="Genomic_DNA"/>
</dbReference>
<evidence type="ECO:0000313" key="1">
    <source>
        <dbReference type="EMBL" id="MPM39896.1"/>
    </source>
</evidence>
<accession>A0A644ZGD3</accession>
<proteinExistence type="predicted"/>
<organism evidence="1">
    <name type="scientific">bioreactor metagenome</name>
    <dbReference type="NCBI Taxonomy" id="1076179"/>
    <lineage>
        <taxon>unclassified sequences</taxon>
        <taxon>metagenomes</taxon>
        <taxon>ecological metagenomes</taxon>
    </lineage>
</organism>
<name>A0A644ZGD3_9ZZZZ</name>
<protein>
    <submittedName>
        <fullName evidence="1">Uncharacterized protein</fullName>
    </submittedName>
</protein>